<evidence type="ECO:0000313" key="2">
    <source>
        <dbReference type="Proteomes" id="UP000326953"/>
    </source>
</evidence>
<protein>
    <submittedName>
        <fullName evidence="1">Uncharacterized protein</fullName>
    </submittedName>
</protein>
<reference evidence="1 2" key="1">
    <citation type="submission" date="2019-09" db="EMBL/GenBank/DDBJ databases">
        <authorList>
            <person name="Chandra G."/>
            <person name="Truman W A."/>
        </authorList>
    </citation>
    <scope>NUCLEOTIDE SEQUENCE [LARGE SCALE GENOMIC DNA]</scope>
    <source>
        <strain evidence="1">PS662</strain>
    </source>
</reference>
<dbReference type="AlphaFoldDB" id="A0A5E6U5K5"/>
<accession>A0A5E6U5K5</accession>
<evidence type="ECO:0000313" key="1">
    <source>
        <dbReference type="EMBL" id="VVN00737.1"/>
    </source>
</evidence>
<dbReference type="EMBL" id="CABVHK010000010">
    <property type="protein sequence ID" value="VVN00737.1"/>
    <property type="molecule type" value="Genomic_DNA"/>
</dbReference>
<proteinExistence type="predicted"/>
<dbReference type="Proteomes" id="UP000326953">
    <property type="component" value="Unassembled WGS sequence"/>
</dbReference>
<organism evidence="1 2">
    <name type="scientific">Pseudomonas fluorescens</name>
    <dbReference type="NCBI Taxonomy" id="294"/>
    <lineage>
        <taxon>Bacteria</taxon>
        <taxon>Pseudomonadati</taxon>
        <taxon>Pseudomonadota</taxon>
        <taxon>Gammaproteobacteria</taxon>
        <taxon>Pseudomonadales</taxon>
        <taxon>Pseudomonadaceae</taxon>
        <taxon>Pseudomonas</taxon>
    </lineage>
</organism>
<gene>
    <name evidence="1" type="ORF">PS662_03333</name>
</gene>
<name>A0A5E6U5K5_PSEFL</name>
<sequence length="70" mass="8076">MFCLSRRANVVESFSDGKFFLQNFHVLSVLDVPQVLGHGKPANLWLRICFYIVGNVRQAWLAARARKVKR</sequence>